<name>A0A3M7KZF0_AUXPR</name>
<sequence>MLSLYSSAPTRFSLLLLQEGEEYGEIELFVQLQGASLFERSSAILKARTQAELAVAKAGFVDALKVRDKTE</sequence>
<dbReference type="EMBL" id="QOKY01000178">
    <property type="protein sequence ID" value="RMZ54536.1"/>
    <property type="molecule type" value="Genomic_DNA"/>
</dbReference>
<organism evidence="1 2">
    <name type="scientific">Auxenochlorella protothecoides</name>
    <name type="common">Green microalga</name>
    <name type="synonym">Chlorella protothecoides</name>
    <dbReference type="NCBI Taxonomy" id="3075"/>
    <lineage>
        <taxon>Eukaryota</taxon>
        <taxon>Viridiplantae</taxon>
        <taxon>Chlorophyta</taxon>
        <taxon>core chlorophytes</taxon>
        <taxon>Trebouxiophyceae</taxon>
        <taxon>Chlorellales</taxon>
        <taxon>Chlorellaceae</taxon>
        <taxon>Auxenochlorella</taxon>
    </lineage>
</organism>
<dbReference type="Proteomes" id="UP000279271">
    <property type="component" value="Unassembled WGS sequence"/>
</dbReference>
<reference evidence="2" key="1">
    <citation type="journal article" date="2018" name="Algal Res.">
        <title>Characterization of plant carbon substrate utilization by Auxenochlorella protothecoides.</title>
        <authorList>
            <person name="Vogler B.W."/>
            <person name="Starkenburg S.R."/>
            <person name="Sudasinghe N."/>
            <person name="Schambach J.Y."/>
            <person name="Rollin J.A."/>
            <person name="Pattathil S."/>
            <person name="Barry A.N."/>
        </authorList>
    </citation>
    <scope>NUCLEOTIDE SEQUENCE [LARGE SCALE GENOMIC DNA]</scope>
    <source>
        <strain evidence="2">UTEX 25</strain>
    </source>
</reference>
<evidence type="ECO:0000313" key="1">
    <source>
        <dbReference type="EMBL" id="RMZ54536.1"/>
    </source>
</evidence>
<dbReference type="AlphaFoldDB" id="A0A3M7KZF0"/>
<comment type="caution">
    <text evidence="1">The sequence shown here is derived from an EMBL/GenBank/DDBJ whole genome shotgun (WGS) entry which is preliminary data.</text>
</comment>
<protein>
    <submittedName>
        <fullName evidence="1">Uncharacterized protein</fullName>
    </submittedName>
</protein>
<evidence type="ECO:0000313" key="2">
    <source>
        <dbReference type="Proteomes" id="UP000279271"/>
    </source>
</evidence>
<accession>A0A3M7KZF0</accession>
<gene>
    <name evidence="1" type="ORF">APUTEX25_001708</name>
</gene>
<proteinExistence type="predicted"/>